<dbReference type="InterPro" id="IPR007522">
    <property type="entry name" value="CRISPR-assoc_prot_TM1795"/>
</dbReference>
<evidence type="ECO:0000256" key="2">
    <source>
        <dbReference type="SAM" id="MobiDB-lite"/>
    </source>
</evidence>
<accession>A0A5A5TGD9</accession>
<dbReference type="Pfam" id="PF03787">
    <property type="entry name" value="RAMPs"/>
    <property type="match status" value="1"/>
</dbReference>
<dbReference type="OrthoDB" id="190500at2"/>
<keyword evidence="5" id="KW-1185">Reference proteome</keyword>
<dbReference type="EMBL" id="BIXY01000063">
    <property type="protein sequence ID" value="GCF10226.1"/>
    <property type="molecule type" value="Genomic_DNA"/>
</dbReference>
<dbReference type="GO" id="GO:0051607">
    <property type="term" value="P:defense response to virus"/>
    <property type="evidence" value="ECO:0007669"/>
    <property type="project" value="UniProtKB-KW"/>
</dbReference>
<evidence type="ECO:0000313" key="5">
    <source>
        <dbReference type="Proteomes" id="UP000322530"/>
    </source>
</evidence>
<gene>
    <name evidence="4" type="ORF">KDI_37900</name>
</gene>
<dbReference type="AlphaFoldDB" id="A0A5A5TGD9"/>
<sequence length="460" mass="52079">MMGRTHREATPPDVQLTKIEDPNIITQIREYQLITPLFGGGVKAGENDSLTPIRGTAIRGQLRYWWRATRGGKPEFEGNLKKMKEAEGHIWGTATLTKDQSPQKIADVIQIRVEIIHGGSAKEPFEIPEEKTQSGKFKSREHSENKIHSYAAFPIQPQDKDLSGSEKPPLKKVQEDIKFRLTISFPRHIVSEIEAALWAWETIGGVGARTRRGFGALRLLTVDSKVHNDFPISEKNIDVHKWMTEKLGKYIPENAQWPEEVPHLEKGMALQAATKAKDAKFAWYNLIKKLFAFRQTPFGRSGRSCWPEAETIRHLTKKRHYGEKNHPKKFPRAAFGLPIIFHFKDDEKTTSKNPDPQETILQPKGTKDEEKIEQGGRFASPLILKPLTCKNNQSVGIAFILEGSNLPAEGIILVEKDNKDNTYPVEAQLTAADLKQLPELKLQGQTDILKAFMNYLGENR</sequence>
<name>A0A5A5TGD9_9CHLR</name>
<evidence type="ECO:0000259" key="3">
    <source>
        <dbReference type="Pfam" id="PF03787"/>
    </source>
</evidence>
<feature type="region of interest" description="Disordered" evidence="2">
    <location>
        <begin position="346"/>
        <end position="372"/>
    </location>
</feature>
<reference evidence="4 5" key="1">
    <citation type="submission" date="2019-01" db="EMBL/GenBank/DDBJ databases">
        <title>Draft genome sequence of Dictyobacter sp. Uno17.</title>
        <authorList>
            <person name="Wang C.M."/>
            <person name="Zheng Y."/>
            <person name="Sakai Y."/>
            <person name="Abe K."/>
            <person name="Yokota A."/>
            <person name="Yabe S."/>
        </authorList>
    </citation>
    <scope>NUCLEOTIDE SEQUENCE [LARGE SCALE GENOMIC DNA]</scope>
    <source>
        <strain evidence="4 5">Uno17</strain>
    </source>
</reference>
<dbReference type="NCBIfam" id="TIGR01894">
    <property type="entry name" value="cas_TM1795_cmr1"/>
    <property type="match status" value="1"/>
</dbReference>
<evidence type="ECO:0000256" key="1">
    <source>
        <dbReference type="ARBA" id="ARBA00023118"/>
    </source>
</evidence>
<organism evidence="4 5">
    <name type="scientific">Dictyobacter arantiisoli</name>
    <dbReference type="NCBI Taxonomy" id="2014874"/>
    <lineage>
        <taxon>Bacteria</taxon>
        <taxon>Bacillati</taxon>
        <taxon>Chloroflexota</taxon>
        <taxon>Ktedonobacteria</taxon>
        <taxon>Ktedonobacterales</taxon>
        <taxon>Dictyobacteraceae</taxon>
        <taxon>Dictyobacter</taxon>
    </lineage>
</organism>
<dbReference type="Proteomes" id="UP000322530">
    <property type="component" value="Unassembled WGS sequence"/>
</dbReference>
<comment type="caution">
    <text evidence="4">The sequence shown here is derived from an EMBL/GenBank/DDBJ whole genome shotgun (WGS) entry which is preliminary data.</text>
</comment>
<keyword evidence="1" id="KW-0051">Antiviral defense</keyword>
<evidence type="ECO:0000313" key="4">
    <source>
        <dbReference type="EMBL" id="GCF10226.1"/>
    </source>
</evidence>
<dbReference type="RefSeq" id="WP_149403119.1">
    <property type="nucleotide sequence ID" value="NZ_BIXY01000063.1"/>
</dbReference>
<feature type="domain" description="CRISPR type III-associated protein" evidence="3">
    <location>
        <begin position="32"/>
        <end position="218"/>
    </location>
</feature>
<feature type="compositionally biased region" description="Polar residues" evidence="2">
    <location>
        <begin position="351"/>
        <end position="360"/>
    </location>
</feature>
<dbReference type="InterPro" id="IPR005537">
    <property type="entry name" value="RAMP_III_fam"/>
</dbReference>
<proteinExistence type="predicted"/>
<protein>
    <submittedName>
        <fullName evidence="4">Type III-B CRISPR module RAMP protein Cmr1</fullName>
    </submittedName>
</protein>